<feature type="region of interest" description="Disordered" evidence="1">
    <location>
        <begin position="138"/>
        <end position="220"/>
    </location>
</feature>
<reference evidence="3" key="1">
    <citation type="submission" date="2011-04" db="EMBL/GenBank/DDBJ databases">
        <title>Evolution of plant cell wall degrading machinery underlies the functional diversity of forest fungi.</title>
        <authorList>
            <consortium name="US DOE Joint Genome Institute (JGI-PGF)"/>
            <person name="Eastwood D.C."/>
            <person name="Floudas D."/>
            <person name="Binder M."/>
            <person name="Majcherczyk A."/>
            <person name="Schneider P."/>
            <person name="Aerts A."/>
            <person name="Asiegbu F.O."/>
            <person name="Baker S.E."/>
            <person name="Barry K."/>
            <person name="Bendiksby M."/>
            <person name="Blumentritt M."/>
            <person name="Coutinho P.M."/>
            <person name="Cullen D."/>
            <person name="Cullen D."/>
            <person name="Gathman A."/>
            <person name="Goodell B."/>
            <person name="Henrissat B."/>
            <person name="Ihrmark K."/>
            <person name="Kauserud H."/>
            <person name="Kohler A."/>
            <person name="LaButti K."/>
            <person name="Lapidus A."/>
            <person name="Lavin J.L."/>
            <person name="Lee Y.-H."/>
            <person name="Lindquist E."/>
            <person name="Lilly W."/>
            <person name="Lucas S."/>
            <person name="Morin E."/>
            <person name="Murat C."/>
            <person name="Oguiza J.A."/>
            <person name="Park J."/>
            <person name="Pisabarro A.G."/>
            <person name="Riley R."/>
            <person name="Rosling A."/>
            <person name="Salamov A."/>
            <person name="Schmidt O."/>
            <person name="Schmutz J."/>
            <person name="Skrede I."/>
            <person name="Stenlid J."/>
            <person name="Wiebenga A."/>
            <person name="Xie X."/>
            <person name="Kues U."/>
            <person name="Hibbett D.S."/>
            <person name="Hoffmeister D."/>
            <person name="Hogberg N."/>
            <person name="Martin F."/>
            <person name="Grigoriev I.V."/>
            <person name="Watkinson S.C."/>
        </authorList>
    </citation>
    <scope>NUCLEOTIDE SEQUENCE</scope>
    <source>
        <strain evidence="3">S7.9</strain>
    </source>
</reference>
<feature type="domain" description="SUZ" evidence="2">
    <location>
        <begin position="66"/>
        <end position="141"/>
    </location>
</feature>
<dbReference type="PANTHER" id="PTHR31796">
    <property type="entry name" value="SUZ DOMAIN-CONTAINING PROTEIN 1"/>
    <property type="match status" value="1"/>
</dbReference>
<feature type="compositionally biased region" description="Basic and acidic residues" evidence="1">
    <location>
        <begin position="53"/>
        <end position="63"/>
    </location>
</feature>
<dbReference type="Pfam" id="PF12752">
    <property type="entry name" value="SUZ"/>
    <property type="match status" value="1"/>
</dbReference>
<evidence type="ECO:0000259" key="2">
    <source>
        <dbReference type="PROSITE" id="PS51673"/>
    </source>
</evidence>
<dbReference type="HOGENOM" id="CLU_109005_0_0_1"/>
<dbReference type="InterPro" id="IPR039228">
    <property type="entry name" value="SZRD1"/>
</dbReference>
<dbReference type="AlphaFoldDB" id="F8NQN3"/>
<proteinExistence type="predicted"/>
<dbReference type="OrthoDB" id="5373615at2759"/>
<dbReference type="PANTHER" id="PTHR31796:SF2">
    <property type="entry name" value="SUZ DOMAIN-CONTAINING PROTEIN 1"/>
    <property type="match status" value="1"/>
</dbReference>
<organism>
    <name type="scientific">Serpula lacrymans var. lacrymans (strain S7.9)</name>
    <name type="common">Dry rot fungus</name>
    <dbReference type="NCBI Taxonomy" id="578457"/>
    <lineage>
        <taxon>Eukaryota</taxon>
        <taxon>Fungi</taxon>
        <taxon>Dikarya</taxon>
        <taxon>Basidiomycota</taxon>
        <taxon>Agaricomycotina</taxon>
        <taxon>Agaricomycetes</taxon>
        <taxon>Agaricomycetidae</taxon>
        <taxon>Boletales</taxon>
        <taxon>Coniophorineae</taxon>
        <taxon>Serpulaceae</taxon>
        <taxon>Serpula</taxon>
    </lineage>
</organism>
<evidence type="ECO:0000313" key="3">
    <source>
        <dbReference type="EMBL" id="EGO26639.1"/>
    </source>
</evidence>
<dbReference type="EMBL" id="GL945432">
    <property type="protein sequence ID" value="EGO26639.1"/>
    <property type="molecule type" value="Genomic_DNA"/>
</dbReference>
<dbReference type="PROSITE" id="PS51673">
    <property type="entry name" value="SUZ"/>
    <property type="match status" value="1"/>
</dbReference>
<dbReference type="GeneID" id="18813291"/>
<feature type="compositionally biased region" description="Basic and acidic residues" evidence="1">
    <location>
        <begin position="154"/>
        <end position="174"/>
    </location>
</feature>
<feature type="region of interest" description="Disordered" evidence="1">
    <location>
        <begin position="1"/>
        <end position="121"/>
    </location>
</feature>
<accession>F8NQN3</accession>
<name>F8NQN3_SERL9</name>
<dbReference type="KEGG" id="sla:SERLADRAFT_414588"/>
<dbReference type="RefSeq" id="XP_007316812.1">
    <property type="nucleotide sequence ID" value="XM_007316750.1"/>
</dbReference>
<feature type="compositionally biased region" description="Polar residues" evidence="1">
    <location>
        <begin position="102"/>
        <end position="120"/>
    </location>
</feature>
<feature type="compositionally biased region" description="Acidic residues" evidence="1">
    <location>
        <begin position="42"/>
        <end position="52"/>
    </location>
</feature>
<sequence length="220" mass="23426">MAAIGSASTSADSWDHPTFSDPQSSATYISRRKVPTQHVPDDWDNDDDDDEPENSKVWDDANKNEPMPDLIISPSSTGQPLVSPPLSVFQSPMRILKRPSPVSGSSITSNSSQDSYSSRHTLAEREAQYKAARDRIFGGSTQAGDGGIVADFDGSEHLDDGKAKRNGSKAEKETSITVVRNPLGPSDADSSNVADKITSAKGFGGRRSGKKPESTFAALG</sequence>
<dbReference type="Proteomes" id="UP000008064">
    <property type="component" value="Unassembled WGS sequence"/>
</dbReference>
<gene>
    <name evidence="3" type="ORF">SERLADRAFT_414588</name>
</gene>
<dbReference type="InterPro" id="IPR024771">
    <property type="entry name" value="SUZ"/>
</dbReference>
<protein>
    <recommendedName>
        <fullName evidence="2">SUZ domain-containing protein</fullName>
    </recommendedName>
</protein>
<feature type="compositionally biased region" description="Polar residues" evidence="1">
    <location>
        <begin position="1"/>
        <end position="12"/>
    </location>
</feature>
<evidence type="ECO:0000256" key="1">
    <source>
        <dbReference type="SAM" id="MobiDB-lite"/>
    </source>
</evidence>